<dbReference type="AlphaFoldDB" id="A0A401QCR8"/>
<name>A0A401QCR8_SCYTO</name>
<dbReference type="OrthoDB" id="3363059at2759"/>
<evidence type="ECO:0000313" key="3">
    <source>
        <dbReference type="Proteomes" id="UP000288216"/>
    </source>
</evidence>
<keyword evidence="3" id="KW-1185">Reference proteome</keyword>
<dbReference type="EMBL" id="BFAA01034388">
    <property type="protein sequence ID" value="GCB83171.1"/>
    <property type="molecule type" value="Genomic_DNA"/>
</dbReference>
<dbReference type="Pfam" id="PF24485">
    <property type="entry name" value="zf-C2H2_DHX34"/>
    <property type="match status" value="1"/>
</dbReference>
<reference evidence="2 3" key="1">
    <citation type="journal article" date="2018" name="Nat. Ecol. Evol.">
        <title>Shark genomes provide insights into elasmobranch evolution and the origin of vertebrates.</title>
        <authorList>
            <person name="Hara Y"/>
            <person name="Yamaguchi K"/>
            <person name="Onimaru K"/>
            <person name="Kadota M"/>
            <person name="Koyanagi M"/>
            <person name="Keeley SD"/>
            <person name="Tatsumi K"/>
            <person name="Tanaka K"/>
            <person name="Motone F"/>
            <person name="Kageyama Y"/>
            <person name="Nozu R"/>
            <person name="Adachi N"/>
            <person name="Nishimura O"/>
            <person name="Nakagawa R"/>
            <person name="Tanegashima C"/>
            <person name="Kiyatake I"/>
            <person name="Matsumoto R"/>
            <person name="Murakumo K"/>
            <person name="Nishida K"/>
            <person name="Terakita A"/>
            <person name="Kuratani S"/>
            <person name="Sato K"/>
            <person name="Hyodo S Kuraku.S."/>
        </authorList>
    </citation>
    <scope>NUCLEOTIDE SEQUENCE [LARGE SCALE GENOMIC DNA]</scope>
</reference>
<evidence type="ECO:0000313" key="2">
    <source>
        <dbReference type="EMBL" id="GCB83171.1"/>
    </source>
</evidence>
<accession>A0A401QCR8</accession>
<dbReference type="Proteomes" id="UP000288216">
    <property type="component" value="Unassembled WGS sequence"/>
</dbReference>
<gene>
    <name evidence="2" type="ORF">scyTo_0023827</name>
</gene>
<proteinExistence type="predicted"/>
<dbReference type="InterPro" id="IPR056382">
    <property type="entry name" value="DHX34_Znf-C2H2"/>
</dbReference>
<evidence type="ECO:0000259" key="1">
    <source>
        <dbReference type="Pfam" id="PF24485"/>
    </source>
</evidence>
<dbReference type="STRING" id="75743.A0A401QCR8"/>
<protein>
    <recommendedName>
        <fullName evidence="1">DHX34-like C2H2-type zinc finger domain-containing protein</fullName>
    </recommendedName>
</protein>
<feature type="domain" description="DHX34-like C2H2-type zinc finger" evidence="1">
    <location>
        <begin position="173"/>
        <end position="197"/>
    </location>
</feature>
<sequence length="207" mass="22856">PQCYTLTDPSPPVLYPSVTVTDPSLPALGVVHWACLVRRSFSRMLSLQVPYTLHRLTGLEKQHLFVGPQTVTVMPALTGLAPGLGDWKPHPEKGGVAVTDYFTYNCLMEDKDFYSECLRTFWSCPTCDLYMPFTPLERLQHEASCAKQGQCEPAPSSPRLDAAPQVASALQLPYSCDACQQDFLFTPTQILKHKRQHQVTCGPGGGT</sequence>
<feature type="non-terminal residue" evidence="2">
    <location>
        <position position="1"/>
    </location>
</feature>
<comment type="caution">
    <text evidence="2">The sequence shown here is derived from an EMBL/GenBank/DDBJ whole genome shotgun (WGS) entry which is preliminary data.</text>
</comment>
<organism evidence="2 3">
    <name type="scientific">Scyliorhinus torazame</name>
    <name type="common">Cloudy catshark</name>
    <name type="synonym">Catulus torazame</name>
    <dbReference type="NCBI Taxonomy" id="75743"/>
    <lineage>
        <taxon>Eukaryota</taxon>
        <taxon>Metazoa</taxon>
        <taxon>Chordata</taxon>
        <taxon>Craniata</taxon>
        <taxon>Vertebrata</taxon>
        <taxon>Chondrichthyes</taxon>
        <taxon>Elasmobranchii</taxon>
        <taxon>Galeomorphii</taxon>
        <taxon>Galeoidea</taxon>
        <taxon>Carcharhiniformes</taxon>
        <taxon>Scyliorhinidae</taxon>
        <taxon>Scyliorhinus</taxon>
    </lineage>
</organism>